<feature type="domain" description="NADH:flavin oxidoreductase/NADH oxidase N-terminal" evidence="3">
    <location>
        <begin position="7"/>
        <end position="337"/>
    </location>
</feature>
<keyword evidence="2" id="KW-0560">Oxidoreductase</keyword>
<dbReference type="InterPro" id="IPR013785">
    <property type="entry name" value="Aldolase_TIM"/>
</dbReference>
<name>A0A1I2VIM3_9BACL</name>
<dbReference type="GO" id="GO:0016491">
    <property type="term" value="F:oxidoreductase activity"/>
    <property type="evidence" value="ECO:0007669"/>
    <property type="project" value="UniProtKB-KW"/>
</dbReference>
<accession>A0A1I2VIM3</accession>
<dbReference type="OrthoDB" id="9772736at2"/>
<dbReference type="PANTHER" id="PTHR43656">
    <property type="entry name" value="BINDING OXIDOREDUCTASE, PUTATIVE (AFU_ORTHOLOGUE AFUA_2G08260)-RELATED"/>
    <property type="match status" value="1"/>
</dbReference>
<dbReference type="EMBL" id="FOOY01000027">
    <property type="protein sequence ID" value="SFG88269.1"/>
    <property type="molecule type" value="Genomic_DNA"/>
</dbReference>
<reference evidence="5" key="1">
    <citation type="submission" date="2016-10" db="EMBL/GenBank/DDBJ databases">
        <authorList>
            <person name="Varghese N."/>
            <person name="Submissions S."/>
        </authorList>
    </citation>
    <scope>NUCLEOTIDE SEQUENCE [LARGE SCALE GENOMIC DNA]</scope>
    <source>
        <strain evidence="5">ATCC 700379</strain>
    </source>
</reference>
<dbReference type="InterPro" id="IPR001155">
    <property type="entry name" value="OxRdtase_FMN_N"/>
</dbReference>
<dbReference type="GO" id="GO:0010181">
    <property type="term" value="F:FMN binding"/>
    <property type="evidence" value="ECO:0007669"/>
    <property type="project" value="InterPro"/>
</dbReference>
<sequence>MSTFEPLFQSLELPNGVRLANRLAIAPMTTWSGNVNGTVSDQEIANYERRARLSSLFISACIAVSPTGVTFDRQFIAFDDAVLPRLKKMAKAMKSGGAKAILQIHHGGSEAKKEWTLFGQTLSASAVPSYSDPNQVPKSMTEEQIETVIKEYGIAARQAIRAGFDGVEIHGANHYLIQQFVSAHFNKRTDAWGGSLEKRLRFPIAILDEVRSIAQKYADDSFIIGYRFSPEEMFHDKGYDLQDTLKLVDSLIEHGVHYLHVSQGDISSLPHGHQSDDQTIVHQLSTHIHGRVALIAVGGIHFPDQAVSGLGDGADLIALGREAIIDPDWTEKVRTGKIDQIKSALDLSAQRELVVPDRLWSIITTRSGWFPIEINE</sequence>
<evidence type="ECO:0000256" key="1">
    <source>
        <dbReference type="ARBA" id="ARBA00022630"/>
    </source>
</evidence>
<dbReference type="InterPro" id="IPR051799">
    <property type="entry name" value="NADH_flavin_oxidoreductase"/>
</dbReference>
<dbReference type="Pfam" id="PF00724">
    <property type="entry name" value="Oxidored_FMN"/>
    <property type="match status" value="1"/>
</dbReference>
<dbReference type="Proteomes" id="UP000198752">
    <property type="component" value="Unassembled WGS sequence"/>
</dbReference>
<gene>
    <name evidence="4" type="ORF">SAMN02982927_03078</name>
</gene>
<evidence type="ECO:0000256" key="2">
    <source>
        <dbReference type="ARBA" id="ARBA00023002"/>
    </source>
</evidence>
<dbReference type="CDD" id="cd04735">
    <property type="entry name" value="OYE_like_4_FMN"/>
    <property type="match status" value="1"/>
</dbReference>
<evidence type="ECO:0000313" key="5">
    <source>
        <dbReference type="Proteomes" id="UP000198752"/>
    </source>
</evidence>
<organism evidence="4 5">
    <name type="scientific">Sporolactobacillus nakayamae</name>
    <dbReference type="NCBI Taxonomy" id="269670"/>
    <lineage>
        <taxon>Bacteria</taxon>
        <taxon>Bacillati</taxon>
        <taxon>Bacillota</taxon>
        <taxon>Bacilli</taxon>
        <taxon>Bacillales</taxon>
        <taxon>Sporolactobacillaceae</taxon>
        <taxon>Sporolactobacillus</taxon>
    </lineage>
</organism>
<dbReference type="RefSeq" id="WP_093674504.1">
    <property type="nucleotide sequence ID" value="NZ_FOOY01000027.1"/>
</dbReference>
<dbReference type="Gene3D" id="3.20.20.70">
    <property type="entry name" value="Aldolase class I"/>
    <property type="match status" value="1"/>
</dbReference>
<dbReference type="SUPFAM" id="SSF51395">
    <property type="entry name" value="FMN-linked oxidoreductases"/>
    <property type="match status" value="1"/>
</dbReference>
<dbReference type="PANTHER" id="PTHR43656:SF2">
    <property type="entry name" value="BINDING OXIDOREDUCTASE, PUTATIVE (AFU_ORTHOLOGUE AFUA_2G08260)-RELATED"/>
    <property type="match status" value="1"/>
</dbReference>
<dbReference type="STRING" id="269670.SAMN02982927_03078"/>
<evidence type="ECO:0000313" key="4">
    <source>
        <dbReference type="EMBL" id="SFG88269.1"/>
    </source>
</evidence>
<dbReference type="AlphaFoldDB" id="A0A1I2VIM3"/>
<keyword evidence="5" id="KW-1185">Reference proteome</keyword>
<proteinExistence type="predicted"/>
<protein>
    <submittedName>
        <fullName evidence="4">2,4-dienoyl-CoA reductase</fullName>
    </submittedName>
</protein>
<evidence type="ECO:0000259" key="3">
    <source>
        <dbReference type="Pfam" id="PF00724"/>
    </source>
</evidence>
<keyword evidence="1" id="KW-0285">Flavoprotein</keyword>